<evidence type="ECO:0000313" key="4">
    <source>
        <dbReference type="EMBL" id="KOF15979.1"/>
    </source>
</evidence>
<dbReference type="Proteomes" id="UP000037425">
    <property type="component" value="Unassembled WGS sequence"/>
</dbReference>
<comment type="caution">
    <text evidence="4">The sequence shown here is derived from an EMBL/GenBank/DDBJ whole genome shotgun (WGS) entry which is preliminary data.</text>
</comment>
<accession>A0A0L8BN43</accession>
<dbReference type="SUPFAM" id="SSF51395">
    <property type="entry name" value="FMN-linked oxidoreductases"/>
    <property type="match status" value="1"/>
</dbReference>
<evidence type="ECO:0000256" key="2">
    <source>
        <dbReference type="ARBA" id="ARBA00023002"/>
    </source>
</evidence>
<keyword evidence="1" id="KW-0285">Flavoprotein</keyword>
<evidence type="ECO:0000256" key="1">
    <source>
        <dbReference type="ARBA" id="ARBA00022630"/>
    </source>
</evidence>
<keyword evidence="2" id="KW-0560">Oxidoreductase</keyword>
<dbReference type="Gene3D" id="3.20.20.70">
    <property type="entry name" value="Aldolase class I"/>
    <property type="match status" value="1"/>
</dbReference>
<reference evidence="5" key="1">
    <citation type="submission" date="2015-07" db="EMBL/GenBank/DDBJ databases">
        <title>Whole genome sequence of an Ensifer adhaerens strain isolated from a cave pool in the Wind Cave National Park.</title>
        <authorList>
            <person name="Eng W.W.H."/>
            <person name="Gan H.M."/>
            <person name="Barton H.A."/>
            <person name="Savka M.A."/>
        </authorList>
    </citation>
    <scope>NUCLEOTIDE SEQUENCE [LARGE SCALE GENOMIC DNA]</scope>
    <source>
        <strain evidence="5">SD006</strain>
    </source>
</reference>
<protein>
    <recommendedName>
        <fullName evidence="3">NADH:flavin oxidoreductase/NADH oxidase N-terminal domain-containing protein</fullName>
    </recommendedName>
</protein>
<dbReference type="PATRIC" id="fig|106592.7.peg.2134"/>
<organism evidence="4 5">
    <name type="scientific">Ensifer adhaerens</name>
    <name type="common">Sinorhizobium morelense</name>
    <dbReference type="NCBI Taxonomy" id="106592"/>
    <lineage>
        <taxon>Bacteria</taxon>
        <taxon>Pseudomonadati</taxon>
        <taxon>Pseudomonadota</taxon>
        <taxon>Alphaproteobacteria</taxon>
        <taxon>Hyphomicrobiales</taxon>
        <taxon>Rhizobiaceae</taxon>
        <taxon>Sinorhizobium/Ensifer group</taxon>
        <taxon>Ensifer</taxon>
    </lineage>
</organism>
<dbReference type="InterPro" id="IPR001155">
    <property type="entry name" value="OxRdtase_FMN_N"/>
</dbReference>
<dbReference type="PANTHER" id="PTHR43656">
    <property type="entry name" value="BINDING OXIDOREDUCTASE, PUTATIVE (AFU_ORTHOLOGUE AFUA_2G08260)-RELATED"/>
    <property type="match status" value="1"/>
</dbReference>
<feature type="domain" description="NADH:flavin oxidoreductase/NADH oxidase N-terminal" evidence="3">
    <location>
        <begin position="8"/>
        <end position="103"/>
    </location>
</feature>
<dbReference type="GO" id="GO:0016491">
    <property type="term" value="F:oxidoreductase activity"/>
    <property type="evidence" value="ECO:0007669"/>
    <property type="project" value="UniProtKB-KW"/>
</dbReference>
<dbReference type="Pfam" id="PF00724">
    <property type="entry name" value="Oxidored_FMN"/>
    <property type="match status" value="1"/>
</dbReference>
<dbReference type="AlphaFoldDB" id="A0A0L8BN43"/>
<name>A0A0L8BN43_ENSAD</name>
<dbReference type="PANTHER" id="PTHR43656:SF2">
    <property type="entry name" value="BINDING OXIDOREDUCTASE, PUTATIVE (AFU_ORTHOLOGUE AFUA_2G08260)-RELATED"/>
    <property type="match status" value="1"/>
</dbReference>
<dbReference type="GO" id="GO:0010181">
    <property type="term" value="F:FMN binding"/>
    <property type="evidence" value="ECO:0007669"/>
    <property type="project" value="InterPro"/>
</dbReference>
<proteinExistence type="predicted"/>
<evidence type="ECO:0000259" key="3">
    <source>
        <dbReference type="Pfam" id="PF00724"/>
    </source>
</evidence>
<sequence length="103" mass="11502">MTLPKDPLLQPYRLKHLTLKNRIMSTSHEPAYSEDGMPKDRSRLYHLEKAKGGMALTMTAGSAIVSEDSPPAFGNLHAYSDEIVPWLKKIADDCHEHDAAVMI</sequence>
<dbReference type="EMBL" id="LGAP01000016">
    <property type="protein sequence ID" value="KOF15979.1"/>
    <property type="molecule type" value="Genomic_DNA"/>
</dbReference>
<gene>
    <name evidence="4" type="ORF">AC244_21445</name>
</gene>
<dbReference type="InterPro" id="IPR051799">
    <property type="entry name" value="NADH_flavin_oxidoreductase"/>
</dbReference>
<dbReference type="InterPro" id="IPR013785">
    <property type="entry name" value="Aldolase_TIM"/>
</dbReference>
<evidence type="ECO:0000313" key="5">
    <source>
        <dbReference type="Proteomes" id="UP000037425"/>
    </source>
</evidence>